<comment type="catalytic activity">
    <reaction evidence="11 15">
        <text>cytidine + H2O + H(+) = uridine + NH4(+)</text>
        <dbReference type="Rhea" id="RHEA:16069"/>
        <dbReference type="ChEBI" id="CHEBI:15377"/>
        <dbReference type="ChEBI" id="CHEBI:15378"/>
        <dbReference type="ChEBI" id="CHEBI:16704"/>
        <dbReference type="ChEBI" id="CHEBI:17562"/>
        <dbReference type="ChEBI" id="CHEBI:28938"/>
        <dbReference type="EC" id="3.5.4.5"/>
    </reaction>
</comment>
<sequence>MVKISSTAVSHKRLAREMIKLVKKGITNAYAPYSSIPVSAGLYCKDGEIFTGVNIENSSYSLSMCAERVALFKAVASGQRNFLLLLLYSPKIDFILPCGACLQTLCEFSPELVIATMNTNEEFKFYPLKTLIKRPFRL</sequence>
<evidence type="ECO:0000256" key="4">
    <source>
        <dbReference type="ARBA" id="ARBA00012783"/>
    </source>
</evidence>
<dbReference type="CDD" id="cd01283">
    <property type="entry name" value="cytidine_deaminase"/>
    <property type="match status" value="1"/>
</dbReference>
<dbReference type="GO" id="GO:0008270">
    <property type="term" value="F:zinc ion binding"/>
    <property type="evidence" value="ECO:0007669"/>
    <property type="project" value="UniProtKB-UniRule"/>
</dbReference>
<dbReference type="GO" id="GO:0005829">
    <property type="term" value="C:cytosol"/>
    <property type="evidence" value="ECO:0007669"/>
    <property type="project" value="TreeGrafter"/>
</dbReference>
<evidence type="ECO:0000256" key="6">
    <source>
        <dbReference type="ARBA" id="ARBA00022723"/>
    </source>
</evidence>
<evidence type="ECO:0000256" key="15">
    <source>
        <dbReference type="RuleBase" id="RU364006"/>
    </source>
</evidence>
<dbReference type="AlphaFoldDB" id="A0A1V4QHS0"/>
<evidence type="ECO:0000256" key="12">
    <source>
        <dbReference type="PIRSR" id="PIRSR606262-1"/>
    </source>
</evidence>
<dbReference type="InterPro" id="IPR050202">
    <property type="entry name" value="Cyt/Deoxycyt_deaminase"/>
</dbReference>
<evidence type="ECO:0000256" key="1">
    <source>
        <dbReference type="ARBA" id="ARBA00001947"/>
    </source>
</evidence>
<evidence type="ECO:0000256" key="3">
    <source>
        <dbReference type="ARBA" id="ARBA00006576"/>
    </source>
</evidence>
<evidence type="ECO:0000313" key="18">
    <source>
        <dbReference type="Proteomes" id="UP000191663"/>
    </source>
</evidence>
<evidence type="ECO:0000256" key="13">
    <source>
        <dbReference type="PIRSR" id="PIRSR606262-2"/>
    </source>
</evidence>
<dbReference type="GO" id="GO:0042802">
    <property type="term" value="F:identical protein binding"/>
    <property type="evidence" value="ECO:0007669"/>
    <property type="project" value="UniProtKB-ARBA"/>
</dbReference>
<evidence type="ECO:0000259" key="16">
    <source>
        <dbReference type="PROSITE" id="PS51747"/>
    </source>
</evidence>
<comment type="cofactor">
    <cofactor evidence="1 14 15">
        <name>Zn(2+)</name>
        <dbReference type="ChEBI" id="CHEBI:29105"/>
    </cofactor>
</comment>
<dbReference type="InterPro" id="IPR016193">
    <property type="entry name" value="Cytidine_deaminase-like"/>
</dbReference>
<evidence type="ECO:0000313" key="17">
    <source>
        <dbReference type="EMBL" id="OPX18547.1"/>
    </source>
</evidence>
<dbReference type="NCBIfam" id="TIGR01354">
    <property type="entry name" value="cyt_deam_tetra"/>
    <property type="match status" value="1"/>
</dbReference>
<evidence type="ECO:0000256" key="2">
    <source>
        <dbReference type="ARBA" id="ARBA00003949"/>
    </source>
</evidence>
<gene>
    <name evidence="17" type="ORF">BXT86_00610</name>
</gene>
<feature type="binding site" evidence="14">
    <location>
        <position position="65"/>
    </location>
    <ligand>
        <name>Zn(2+)</name>
        <dbReference type="ChEBI" id="CHEBI:29105"/>
        <note>catalytic</note>
    </ligand>
</feature>
<organism evidence="17 18">
    <name type="scientific">candidate division WOR-3 bacterium 4484_100</name>
    <dbReference type="NCBI Taxonomy" id="1936077"/>
    <lineage>
        <taxon>Bacteria</taxon>
        <taxon>Bacteria division WOR-3</taxon>
    </lineage>
</organism>
<dbReference type="PANTHER" id="PTHR11644:SF2">
    <property type="entry name" value="CYTIDINE DEAMINASE"/>
    <property type="match status" value="1"/>
</dbReference>
<comment type="similarity">
    <text evidence="3 15">Belongs to the cytidine and deoxycytidylate deaminase family.</text>
</comment>
<comment type="caution">
    <text evidence="17">The sequence shown here is derived from an EMBL/GenBank/DDBJ whole genome shotgun (WGS) entry which is preliminary data.</text>
</comment>
<feature type="binding site" evidence="14">
    <location>
        <position position="101"/>
    </location>
    <ligand>
        <name>Zn(2+)</name>
        <dbReference type="ChEBI" id="CHEBI:29105"/>
        <note>catalytic</note>
    </ligand>
</feature>
<evidence type="ECO:0000256" key="14">
    <source>
        <dbReference type="PIRSR" id="PIRSR606262-3"/>
    </source>
</evidence>
<reference evidence="18" key="1">
    <citation type="submission" date="2017-01" db="EMBL/GenBank/DDBJ databases">
        <title>Novel pathways for hydrocarbon cycling and metabolic interdependencies in hydrothermal sediment communities.</title>
        <authorList>
            <person name="Dombrowski N."/>
            <person name="Seitz K."/>
            <person name="Teske A."/>
            <person name="Baker B."/>
        </authorList>
    </citation>
    <scope>NUCLEOTIDE SEQUENCE [LARGE SCALE GENOMIC DNA]</scope>
</reference>
<feature type="active site" description="Proton donor" evidence="12">
    <location>
        <position position="67"/>
    </location>
</feature>
<keyword evidence="7 15" id="KW-0378">Hydrolase</keyword>
<evidence type="ECO:0000256" key="9">
    <source>
        <dbReference type="ARBA" id="ARBA00032005"/>
    </source>
</evidence>
<keyword evidence="8 14" id="KW-0862">Zinc</keyword>
<protein>
    <recommendedName>
        <fullName evidence="5 15">Cytidine deaminase</fullName>
        <ecNumber evidence="4 15">3.5.4.5</ecNumber>
    </recommendedName>
    <alternativeName>
        <fullName evidence="9 15">Cytidine aminohydrolase</fullName>
    </alternativeName>
</protein>
<dbReference type="GO" id="GO:0072527">
    <property type="term" value="P:pyrimidine-containing compound metabolic process"/>
    <property type="evidence" value="ECO:0007669"/>
    <property type="project" value="UniProtKB-ARBA"/>
</dbReference>
<comment type="function">
    <text evidence="2 15">This enzyme scavenges exogenous and endogenous cytidine and 2'-deoxycytidine for UMP synthesis.</text>
</comment>
<dbReference type="EC" id="3.5.4.5" evidence="4 15"/>
<dbReference type="InterPro" id="IPR006262">
    <property type="entry name" value="Cyt_deam_tetra"/>
</dbReference>
<feature type="domain" description="CMP/dCMP-type deaminase" evidence="16">
    <location>
        <begin position="13"/>
        <end position="138"/>
    </location>
</feature>
<dbReference type="Proteomes" id="UP000191663">
    <property type="component" value="Unassembled WGS sequence"/>
</dbReference>
<dbReference type="Pfam" id="PF00383">
    <property type="entry name" value="dCMP_cyt_deam_1"/>
    <property type="match status" value="1"/>
</dbReference>
<dbReference type="InterPro" id="IPR016192">
    <property type="entry name" value="APOBEC/CMP_deaminase_Zn-bd"/>
</dbReference>
<accession>A0A1V4QHS0</accession>
<keyword evidence="6 14" id="KW-0479">Metal-binding</keyword>
<dbReference type="Gene3D" id="3.40.140.10">
    <property type="entry name" value="Cytidine Deaminase, domain 2"/>
    <property type="match status" value="1"/>
</dbReference>
<dbReference type="EMBL" id="MUKB01000008">
    <property type="protein sequence ID" value="OPX18547.1"/>
    <property type="molecule type" value="Genomic_DNA"/>
</dbReference>
<feature type="binding site" evidence="14">
    <location>
        <position position="98"/>
    </location>
    <ligand>
        <name>Zn(2+)</name>
        <dbReference type="ChEBI" id="CHEBI:29105"/>
        <note>catalytic</note>
    </ligand>
</feature>
<dbReference type="PANTHER" id="PTHR11644">
    <property type="entry name" value="CYTIDINE DEAMINASE"/>
    <property type="match status" value="1"/>
</dbReference>
<dbReference type="GO" id="GO:0004126">
    <property type="term" value="F:cytidine deaminase activity"/>
    <property type="evidence" value="ECO:0007669"/>
    <property type="project" value="UniProtKB-UniRule"/>
</dbReference>
<feature type="binding site" evidence="13">
    <location>
        <begin position="54"/>
        <end position="60"/>
    </location>
    <ligand>
        <name>substrate</name>
    </ligand>
</feature>
<evidence type="ECO:0000256" key="8">
    <source>
        <dbReference type="ARBA" id="ARBA00022833"/>
    </source>
</evidence>
<evidence type="ECO:0000256" key="11">
    <source>
        <dbReference type="ARBA" id="ARBA00049558"/>
    </source>
</evidence>
<dbReference type="PROSITE" id="PS00903">
    <property type="entry name" value="CYT_DCMP_DEAMINASES_1"/>
    <property type="match status" value="1"/>
</dbReference>
<evidence type="ECO:0000256" key="5">
    <source>
        <dbReference type="ARBA" id="ARBA00018266"/>
    </source>
</evidence>
<evidence type="ECO:0000256" key="7">
    <source>
        <dbReference type="ARBA" id="ARBA00022801"/>
    </source>
</evidence>
<proteinExistence type="inferred from homology"/>
<comment type="catalytic activity">
    <reaction evidence="10 15">
        <text>2'-deoxycytidine + H2O + H(+) = 2'-deoxyuridine + NH4(+)</text>
        <dbReference type="Rhea" id="RHEA:13433"/>
        <dbReference type="ChEBI" id="CHEBI:15377"/>
        <dbReference type="ChEBI" id="CHEBI:15378"/>
        <dbReference type="ChEBI" id="CHEBI:15698"/>
        <dbReference type="ChEBI" id="CHEBI:16450"/>
        <dbReference type="ChEBI" id="CHEBI:28938"/>
        <dbReference type="EC" id="3.5.4.5"/>
    </reaction>
</comment>
<dbReference type="GO" id="GO:0055086">
    <property type="term" value="P:nucleobase-containing small molecule metabolic process"/>
    <property type="evidence" value="ECO:0007669"/>
    <property type="project" value="UniProtKB-ARBA"/>
</dbReference>
<dbReference type="InterPro" id="IPR002125">
    <property type="entry name" value="CMP_dCMP_dom"/>
</dbReference>
<evidence type="ECO:0000256" key="10">
    <source>
        <dbReference type="ARBA" id="ARBA00049252"/>
    </source>
</evidence>
<name>A0A1V4QHS0_UNCW3</name>
<dbReference type="NCBIfam" id="NF004064">
    <property type="entry name" value="PRK05578.1"/>
    <property type="match status" value="1"/>
</dbReference>
<dbReference type="PROSITE" id="PS51747">
    <property type="entry name" value="CYT_DCMP_DEAMINASES_2"/>
    <property type="match status" value="1"/>
</dbReference>
<dbReference type="SUPFAM" id="SSF53927">
    <property type="entry name" value="Cytidine deaminase-like"/>
    <property type="match status" value="1"/>
</dbReference>